<sequence>MIAAIQEQLRKANYEHFTNVYDACRHQDIEQKGYIDMLELHNVVRSFNIPAKQELLDGVLMRMQRNSNGQVDYKQYIDAINWRDHPVSIQRYVPVSIAETKAKERIGPLEGVMAVNYKALLKDLLLSD</sequence>
<dbReference type="Gene3D" id="1.10.238.10">
    <property type="entry name" value="EF-hand"/>
    <property type="match status" value="1"/>
</dbReference>
<dbReference type="SUPFAM" id="SSF47473">
    <property type="entry name" value="EF-hand"/>
    <property type="match status" value="1"/>
</dbReference>
<dbReference type="InterPro" id="IPR011992">
    <property type="entry name" value="EF-hand-dom_pair"/>
</dbReference>
<evidence type="ECO:0000313" key="2">
    <source>
        <dbReference type="Proteomes" id="UP001152795"/>
    </source>
</evidence>
<keyword evidence="2" id="KW-1185">Reference proteome</keyword>
<comment type="caution">
    <text evidence="1">The sequence shown here is derived from an EMBL/GenBank/DDBJ whole genome shotgun (WGS) entry which is preliminary data.</text>
</comment>
<dbReference type="AlphaFoldDB" id="A0A7D9DRA3"/>
<evidence type="ECO:0000313" key="1">
    <source>
        <dbReference type="EMBL" id="CAB3991030.1"/>
    </source>
</evidence>
<dbReference type="Proteomes" id="UP001152795">
    <property type="component" value="Unassembled WGS sequence"/>
</dbReference>
<protein>
    <submittedName>
        <fullName evidence="1">Uncharacterized protein</fullName>
    </submittedName>
</protein>
<dbReference type="OrthoDB" id="10255210at2759"/>
<dbReference type="EMBL" id="CACRXK020001776">
    <property type="protein sequence ID" value="CAB3991030.1"/>
    <property type="molecule type" value="Genomic_DNA"/>
</dbReference>
<accession>A0A7D9DRA3</accession>
<proteinExistence type="predicted"/>
<reference evidence="1" key="1">
    <citation type="submission" date="2020-04" db="EMBL/GenBank/DDBJ databases">
        <authorList>
            <person name="Alioto T."/>
            <person name="Alioto T."/>
            <person name="Gomez Garrido J."/>
        </authorList>
    </citation>
    <scope>NUCLEOTIDE SEQUENCE</scope>
    <source>
        <strain evidence="1">A484AB</strain>
    </source>
</reference>
<gene>
    <name evidence="1" type="ORF">PACLA_8A063763</name>
</gene>
<organism evidence="1 2">
    <name type="scientific">Paramuricea clavata</name>
    <name type="common">Red gorgonian</name>
    <name type="synonym">Violescent sea-whip</name>
    <dbReference type="NCBI Taxonomy" id="317549"/>
    <lineage>
        <taxon>Eukaryota</taxon>
        <taxon>Metazoa</taxon>
        <taxon>Cnidaria</taxon>
        <taxon>Anthozoa</taxon>
        <taxon>Octocorallia</taxon>
        <taxon>Malacalcyonacea</taxon>
        <taxon>Plexauridae</taxon>
        <taxon>Paramuricea</taxon>
    </lineage>
</organism>
<name>A0A7D9DRA3_PARCT</name>